<reference evidence="4 5" key="1">
    <citation type="submission" date="2016-04" db="EMBL/GenBank/DDBJ databases">
        <authorList>
            <person name="Millard A."/>
        </authorList>
    </citation>
    <scope>NUCLEOTIDE SEQUENCE [LARGE SCALE GENOMIC DNA]</scope>
    <source>
        <strain evidence="4">Isolate 22</strain>
    </source>
</reference>
<dbReference type="Proteomes" id="UP000183509">
    <property type="component" value="Unassembled WGS sequence"/>
</dbReference>
<evidence type="ECO:0000313" key="5">
    <source>
        <dbReference type="Proteomes" id="UP000183509"/>
    </source>
</evidence>
<dbReference type="EMBL" id="JARPTX010000022">
    <property type="protein sequence ID" value="MDT2370071.1"/>
    <property type="molecule type" value="Genomic_DNA"/>
</dbReference>
<dbReference type="EMBL" id="MVGJ01000019">
    <property type="protein sequence ID" value="OOL83329.1"/>
    <property type="molecule type" value="Genomic_DNA"/>
</dbReference>
<dbReference type="EMBL" id="WEFP01000001">
    <property type="protein sequence ID" value="KAB7576731.1"/>
    <property type="molecule type" value="Genomic_DNA"/>
</dbReference>
<evidence type="ECO:0000313" key="3">
    <source>
        <dbReference type="EMBL" id="OOL83329.1"/>
    </source>
</evidence>
<dbReference type="RefSeq" id="WP_002302730.1">
    <property type="nucleotide sequence ID" value="NZ_AP026772.1"/>
</dbReference>
<accession>A0A1A6Z508</accession>
<dbReference type="AlphaFoldDB" id="A0A1A6Z508"/>
<reference evidence="2" key="4">
    <citation type="submission" date="2023-03" db="EMBL/GenBank/DDBJ databases">
        <authorList>
            <person name="Shen W."/>
            <person name="Cai J."/>
        </authorList>
    </citation>
    <scope>NUCLEOTIDE SEQUENCE</scope>
    <source>
        <strain evidence="2">B1010-2</strain>
    </source>
</reference>
<organism evidence="3 6">
    <name type="scientific">Enterococcus faecium</name>
    <name type="common">Streptococcus faecium</name>
    <dbReference type="NCBI Taxonomy" id="1352"/>
    <lineage>
        <taxon>Bacteria</taxon>
        <taxon>Bacillati</taxon>
        <taxon>Bacillota</taxon>
        <taxon>Bacilli</taxon>
        <taxon>Lactobacillales</taxon>
        <taxon>Enterococcaceae</taxon>
        <taxon>Enterococcus</taxon>
    </lineage>
</organism>
<evidence type="ECO:0000313" key="2">
    <source>
        <dbReference type="EMBL" id="MDT2370071.1"/>
    </source>
</evidence>
<sequence>MKTAFIAWTPLHLINILNVYQNFYRESKGDLFIYSEFENARRYSERIKELGLFNDVVFVNHRKIGSSFKRKINLLTNHNQFFSDDLSVYDEIFIQGENYFTKILFSNVYKKNPDVKLNYIEDGLGTYLKKSIFSTSKNVQRVFKILNKNSIFKKKIDDYFVYCPELLLYDVKNIKKIPKIDENSKLMKNIQSIFGIEEVFVGDKCIFFDQPLLSDGYGIDETDIFAKVNSIFSGKKETLIKLHPRARTNRYGEKNILNSSLPFEVLLLENDFSSTLLISPISTISFSPSMMFEKTINSIMLAKLILNEYTALSEDKKETLTNIVLFCEHYNRLSEEKILLPENWAELRKLVEYGII</sequence>
<evidence type="ECO:0000313" key="1">
    <source>
        <dbReference type="EMBL" id="KAB7576731.1"/>
    </source>
</evidence>
<reference evidence="1 7" key="3">
    <citation type="submission" date="2019-10" db="EMBL/GenBank/DDBJ databases">
        <title>Evolutionary dynamics of vancomycin-resistant Enterococcus faecium during gastrointestinal tract colonization and bloodstream infection in immunocompromised pediatric patients.</title>
        <authorList>
            <person name="Chilambi G.S."/>
            <person name="Nordstrom H.R."/>
            <person name="Evans D.R."/>
            <person name="Ferrolino J."/>
            <person name="Hayden R.T."/>
            <person name="Maron G.M."/>
            <person name="Vo A.N."/>
            <person name="Gilmore M.S."/>
            <person name="Wolf J."/>
            <person name="Rosch J.W."/>
            <person name="Van Tyne D."/>
        </authorList>
    </citation>
    <scope>NUCLEOTIDE SEQUENCE [LARGE SCALE GENOMIC DNA]</scope>
    <source>
        <strain evidence="1 7">VRECG27</strain>
    </source>
</reference>
<reference evidence="3 6" key="2">
    <citation type="submission" date="2017-02" db="EMBL/GenBank/DDBJ databases">
        <title>Clonality and virulence of isolates of VRE in Hematopoietic Stem Cell Transplanted (HSCT) patients.</title>
        <authorList>
            <person name="Marchi A.P."/>
            <person name="Martins R.C."/>
            <person name="Marie S.K."/>
            <person name="Levin A.S."/>
            <person name="Costa S.F."/>
        </authorList>
    </citation>
    <scope>NUCLEOTIDE SEQUENCE [LARGE SCALE GENOMIC DNA]</scope>
    <source>
        <strain evidence="3 6">LIM1759</strain>
    </source>
</reference>
<evidence type="ECO:0000313" key="6">
    <source>
        <dbReference type="Proteomes" id="UP000191171"/>
    </source>
</evidence>
<dbReference type="EMBL" id="FKLM01000018">
    <property type="protein sequence ID" value="SAM44155.1"/>
    <property type="molecule type" value="Genomic_DNA"/>
</dbReference>
<dbReference type="Proteomes" id="UP000469871">
    <property type="component" value="Unassembled WGS sequence"/>
</dbReference>
<evidence type="ECO:0000313" key="4">
    <source>
        <dbReference type="EMBL" id="SAM44155.1"/>
    </source>
</evidence>
<name>A0A1A6Z508_ENTFC</name>
<proteinExistence type="predicted"/>
<gene>
    <name evidence="3" type="ORF">B1P95_04465</name>
    <name evidence="4" type="ORF">DTPHA_601381</name>
    <name evidence="1" type="ORF">GBM73_05145</name>
    <name evidence="2" type="ORF">P6Z85_07845</name>
</gene>
<dbReference type="Proteomes" id="UP000191171">
    <property type="component" value="Unassembled WGS sequence"/>
</dbReference>
<protein>
    <submittedName>
        <fullName evidence="2">Polysialyltransferase family glycosyltransferase</fullName>
    </submittedName>
</protein>
<dbReference type="Proteomes" id="UP001260956">
    <property type="component" value="Unassembled WGS sequence"/>
</dbReference>
<comment type="caution">
    <text evidence="3">The sequence shown here is derived from an EMBL/GenBank/DDBJ whole genome shotgun (WGS) entry which is preliminary data.</text>
</comment>
<evidence type="ECO:0000313" key="7">
    <source>
        <dbReference type="Proteomes" id="UP000469871"/>
    </source>
</evidence>